<keyword evidence="2" id="KW-1185">Reference proteome</keyword>
<dbReference type="InterPro" id="IPR011333">
    <property type="entry name" value="SKP1/BTB/POZ_sf"/>
</dbReference>
<dbReference type="Gene3D" id="3.30.710.10">
    <property type="entry name" value="Potassium Channel Kv1.1, Chain A"/>
    <property type="match status" value="1"/>
</dbReference>
<dbReference type="Pfam" id="PF07707">
    <property type="entry name" value="BACK"/>
    <property type="match status" value="1"/>
</dbReference>
<organism evidence="2 3">
    <name type="scientific">Panagrolaimus davidi</name>
    <dbReference type="NCBI Taxonomy" id="227884"/>
    <lineage>
        <taxon>Eukaryota</taxon>
        <taxon>Metazoa</taxon>
        <taxon>Ecdysozoa</taxon>
        <taxon>Nematoda</taxon>
        <taxon>Chromadorea</taxon>
        <taxon>Rhabditida</taxon>
        <taxon>Tylenchina</taxon>
        <taxon>Panagrolaimomorpha</taxon>
        <taxon>Panagrolaimoidea</taxon>
        <taxon>Panagrolaimidae</taxon>
        <taxon>Panagrolaimus</taxon>
    </lineage>
</organism>
<dbReference type="Gene3D" id="1.25.40.420">
    <property type="match status" value="1"/>
</dbReference>
<dbReference type="Proteomes" id="UP000887578">
    <property type="component" value="Unplaced"/>
</dbReference>
<dbReference type="AlphaFoldDB" id="A0A914PM39"/>
<evidence type="ECO:0000313" key="2">
    <source>
        <dbReference type="Proteomes" id="UP000887578"/>
    </source>
</evidence>
<dbReference type="WBParaSite" id="PDA_v2.g16992.t1">
    <property type="protein sequence ID" value="PDA_v2.g16992.t1"/>
    <property type="gene ID" value="PDA_v2.g16992"/>
</dbReference>
<feature type="domain" description="BACK" evidence="1">
    <location>
        <begin position="36"/>
        <end position="108"/>
    </location>
</feature>
<proteinExistence type="predicted"/>
<dbReference type="InterPro" id="IPR011705">
    <property type="entry name" value="BACK"/>
</dbReference>
<accession>A0A914PM39</accession>
<evidence type="ECO:0000313" key="3">
    <source>
        <dbReference type="WBParaSite" id="PDA_v2.g16992.t1"/>
    </source>
</evidence>
<evidence type="ECO:0000259" key="1">
    <source>
        <dbReference type="Pfam" id="PF07707"/>
    </source>
</evidence>
<dbReference type="PANTHER" id="PTHR45632">
    <property type="entry name" value="LD33804P"/>
    <property type="match status" value="1"/>
</dbReference>
<reference evidence="3" key="1">
    <citation type="submission" date="2022-11" db="UniProtKB">
        <authorList>
            <consortium name="WormBaseParasite"/>
        </authorList>
    </citation>
    <scope>IDENTIFICATION</scope>
</reference>
<name>A0A914PM39_9BILA</name>
<protein>
    <submittedName>
        <fullName evidence="3">BACK domain-containing protein</fullName>
    </submittedName>
</protein>
<sequence>MAMLDMAEFYQIKHLKELCDKYLSNVEIKFTNVFIFMEISNKYLMKQIKKPVQDFINQNFSELMKSYEFLNSNKTVIKEFVSYDLIKPEEIFQAVYEWAEVQAVKKQKESNVINFNMNDAIKTQMTEVFPNIPFKKMELISKPFLFTSAELNDILIKITNLHGHTIFGSFTYNNTDAIKLVKSLKNRESDNEPNCIIYWKTNCKTPEIPSSLKKRDGSKWYLIYDSFGDICVKNSITINTNDYLIAEMFSETDFVFTPKCKIDIE</sequence>